<feature type="transmembrane region" description="Helical" evidence="2">
    <location>
        <begin position="271"/>
        <end position="289"/>
    </location>
</feature>
<keyword evidence="5" id="KW-1185">Reference proteome</keyword>
<feature type="transmembrane region" description="Helical" evidence="2">
    <location>
        <begin position="60"/>
        <end position="79"/>
    </location>
</feature>
<evidence type="ECO:0000256" key="1">
    <source>
        <dbReference type="SAM" id="MobiDB-lite"/>
    </source>
</evidence>
<evidence type="ECO:0000313" key="5">
    <source>
        <dbReference type="Proteomes" id="UP001597063"/>
    </source>
</evidence>
<dbReference type="EMBL" id="JBHTGP010000032">
    <property type="protein sequence ID" value="MFD0691716.1"/>
    <property type="molecule type" value="Genomic_DNA"/>
</dbReference>
<accession>A0ABW2XZH7</accession>
<feature type="transmembrane region" description="Helical" evidence="2">
    <location>
        <begin position="235"/>
        <end position="259"/>
    </location>
</feature>
<dbReference type="Pfam" id="PF04235">
    <property type="entry name" value="DUF418"/>
    <property type="match status" value="1"/>
</dbReference>
<dbReference type="InterPro" id="IPR052529">
    <property type="entry name" value="Bact_Transport_Assoc"/>
</dbReference>
<dbReference type="Proteomes" id="UP001597063">
    <property type="component" value="Unassembled WGS sequence"/>
</dbReference>
<keyword evidence="2" id="KW-0472">Membrane</keyword>
<dbReference type="PANTHER" id="PTHR30590:SF3">
    <property type="entry name" value="HYPOTHETICAL MEMBRANE SPANNING PROTEIN"/>
    <property type="match status" value="1"/>
</dbReference>
<keyword evidence="2" id="KW-1133">Transmembrane helix</keyword>
<dbReference type="PANTHER" id="PTHR30590">
    <property type="entry name" value="INNER MEMBRANE PROTEIN"/>
    <property type="match status" value="1"/>
</dbReference>
<gene>
    <name evidence="4" type="ORF">ACFQZM_45005</name>
</gene>
<feature type="domain" description="DUF418" evidence="3">
    <location>
        <begin position="172"/>
        <end position="309"/>
    </location>
</feature>
<feature type="compositionally biased region" description="Basic and acidic residues" evidence="1">
    <location>
        <begin position="337"/>
        <end position="346"/>
    </location>
</feature>
<proteinExistence type="predicted"/>
<keyword evidence="2" id="KW-0812">Transmembrane</keyword>
<feature type="transmembrane region" description="Helical" evidence="2">
    <location>
        <begin position="20"/>
        <end position="40"/>
    </location>
</feature>
<reference evidence="5" key="1">
    <citation type="journal article" date="2019" name="Int. J. Syst. Evol. Microbiol.">
        <title>The Global Catalogue of Microorganisms (GCM) 10K type strain sequencing project: providing services to taxonomists for standard genome sequencing and annotation.</title>
        <authorList>
            <consortium name="The Broad Institute Genomics Platform"/>
            <consortium name="The Broad Institute Genome Sequencing Center for Infectious Disease"/>
            <person name="Wu L."/>
            <person name="Ma J."/>
        </authorList>
    </citation>
    <scope>NUCLEOTIDE SEQUENCE [LARGE SCALE GENOMIC DNA]</scope>
    <source>
        <strain evidence="5">JCM 9371</strain>
    </source>
</reference>
<protein>
    <submittedName>
        <fullName evidence="4">DUF418 domain-containing protein</fullName>
    </submittedName>
</protein>
<feature type="transmembrane region" description="Helical" evidence="2">
    <location>
        <begin position="205"/>
        <end position="228"/>
    </location>
</feature>
<organism evidence="4 5">
    <name type="scientific">Actinomadura fibrosa</name>
    <dbReference type="NCBI Taxonomy" id="111802"/>
    <lineage>
        <taxon>Bacteria</taxon>
        <taxon>Bacillati</taxon>
        <taxon>Actinomycetota</taxon>
        <taxon>Actinomycetes</taxon>
        <taxon>Streptosporangiales</taxon>
        <taxon>Thermomonosporaceae</taxon>
        <taxon>Actinomadura</taxon>
    </lineage>
</organism>
<evidence type="ECO:0000313" key="4">
    <source>
        <dbReference type="EMBL" id="MFD0691716.1"/>
    </source>
</evidence>
<sequence length="346" mass="36411">MRAGRGEAGRVVEVDVLRAVALLGICMVNAVDLLGTPVAAGEHRSGAAYWAYETLLHQRFFPIFSFLFGVSFGLFLRVAETRVRRPRVVMLARLGFLVPFGALHRLLYPDEVLLTYAVVGIAVLLPASFAPTAVVFSLGVLGVAAGVAVHGGVALIPGIFLLGLAAERYGVRRLLDAATGLGLGACVLAALVLDVWQVGAGAPAASVLAAGAGVATAAAYMFGVVVLLRTDARRFLAGLAPVGRMALSGYVGATVMILGVGRLVEPGDGPAVVIGAGVFAVEAVLAWVWSRYARYGPLEWVWRSLTWWRPVPMRRGRPDAPGEPDASGGGAQVPRTVLDRRRPSRK</sequence>
<evidence type="ECO:0000256" key="2">
    <source>
        <dbReference type="SAM" id="Phobius"/>
    </source>
</evidence>
<dbReference type="InterPro" id="IPR007349">
    <property type="entry name" value="DUF418"/>
</dbReference>
<feature type="transmembrane region" description="Helical" evidence="2">
    <location>
        <begin position="174"/>
        <end position="193"/>
    </location>
</feature>
<feature type="transmembrane region" description="Helical" evidence="2">
    <location>
        <begin position="134"/>
        <end position="162"/>
    </location>
</feature>
<feature type="region of interest" description="Disordered" evidence="1">
    <location>
        <begin position="315"/>
        <end position="346"/>
    </location>
</feature>
<dbReference type="RefSeq" id="WP_131762564.1">
    <property type="nucleotide sequence ID" value="NZ_CAACUY010000236.1"/>
</dbReference>
<name>A0ABW2XZH7_9ACTN</name>
<comment type="caution">
    <text evidence="4">The sequence shown here is derived from an EMBL/GenBank/DDBJ whole genome shotgun (WGS) entry which is preliminary data.</text>
</comment>
<evidence type="ECO:0000259" key="3">
    <source>
        <dbReference type="Pfam" id="PF04235"/>
    </source>
</evidence>